<evidence type="ECO:0000313" key="3">
    <source>
        <dbReference type="Proteomes" id="UP000663829"/>
    </source>
</evidence>
<comment type="caution">
    <text evidence="1">The sequence shown here is derived from an EMBL/GenBank/DDBJ whole genome shotgun (WGS) entry which is preliminary data.</text>
</comment>
<dbReference type="AlphaFoldDB" id="A0A814A105"/>
<dbReference type="EMBL" id="CAJNOQ010001623">
    <property type="protein sequence ID" value="CAF0907777.1"/>
    <property type="molecule type" value="Genomic_DNA"/>
</dbReference>
<name>A0A814A105_9BILA</name>
<accession>A0A814A105</accession>
<dbReference type="Proteomes" id="UP000681722">
    <property type="component" value="Unassembled WGS sequence"/>
</dbReference>
<evidence type="ECO:0000313" key="1">
    <source>
        <dbReference type="EMBL" id="CAF0907777.1"/>
    </source>
</evidence>
<keyword evidence="3" id="KW-1185">Reference proteome</keyword>
<reference evidence="1" key="1">
    <citation type="submission" date="2021-02" db="EMBL/GenBank/DDBJ databases">
        <authorList>
            <person name="Nowell W R."/>
        </authorList>
    </citation>
    <scope>NUCLEOTIDE SEQUENCE</scope>
</reference>
<sequence length="241" mass="28090">MSYLLYWLWPDVFSCGGFLEIPSKSCHLAKLEKNTKLPIKEHTESEFQFQLSCCHSTDGRCPIRQTGIYNLVKCNEPCHAVIKCRRKCQEVCEKTLICGHCVSKGEGELSLLLSQSKIPMDKLNYIKNTFVLIKESNRLLLNIKQQFSAEDDGYQQINDCLQRFIIYVNNQNYCYSKQKLNYITHELYRIKRYIHLLSLMDEAEIKQIQLGNSSAASTLTNELKILTLKYRPFIIKNCRKI</sequence>
<dbReference type="EMBL" id="CAJOBC010001623">
    <property type="protein sequence ID" value="CAF3689305.1"/>
    <property type="molecule type" value="Genomic_DNA"/>
</dbReference>
<proteinExistence type="predicted"/>
<gene>
    <name evidence="1" type="ORF">GPM918_LOCUS8982</name>
    <name evidence="2" type="ORF">SRO942_LOCUS8983</name>
</gene>
<protein>
    <submittedName>
        <fullName evidence="1">Uncharacterized protein</fullName>
    </submittedName>
</protein>
<organism evidence="1 3">
    <name type="scientific">Didymodactylos carnosus</name>
    <dbReference type="NCBI Taxonomy" id="1234261"/>
    <lineage>
        <taxon>Eukaryota</taxon>
        <taxon>Metazoa</taxon>
        <taxon>Spiralia</taxon>
        <taxon>Gnathifera</taxon>
        <taxon>Rotifera</taxon>
        <taxon>Eurotatoria</taxon>
        <taxon>Bdelloidea</taxon>
        <taxon>Philodinida</taxon>
        <taxon>Philodinidae</taxon>
        <taxon>Didymodactylos</taxon>
    </lineage>
</organism>
<evidence type="ECO:0000313" key="2">
    <source>
        <dbReference type="EMBL" id="CAF3689305.1"/>
    </source>
</evidence>
<dbReference type="Proteomes" id="UP000663829">
    <property type="component" value="Unassembled WGS sequence"/>
</dbReference>